<proteinExistence type="predicted"/>
<accession>A0A9E5MNR0</accession>
<sequence length="356" mass="37965">MLCCVGATPAGPPQVNADRLAASTAVADAPAPSTAGAARSAAGEAPAVMAAAPRHEPSSASITPPHQPARLVQHEDPANPRIAIIIDDLGYNLRRGIDAANLPGALTLAVLPQSPNGVALAELGHERGKEIILHTPMSTIGEHRLDSGGLSGTMSRQEFEQVLQHNLRSIPHISGLNNHMGSQLTQQPEPMQWLMTILARKELFFIDSRTSAGSIAFQTALQTLVPARKRDVFLDNERNLDSIQRQLEKLIQLAHRRGSAIAIGHPYPETLEALNRALPTLTQQGVTLVPVSQLLPTLAVNGITQTHSEPNLKATIQTASQTSTPQLSLPLKAAKPTTDRSESGTPQRLTDSPPER</sequence>
<evidence type="ECO:0000256" key="1">
    <source>
        <dbReference type="SAM" id="MobiDB-lite"/>
    </source>
</evidence>
<protein>
    <submittedName>
        <fullName evidence="2">Divergent polysaccharide deacetylase family protein</fullName>
    </submittedName>
</protein>
<dbReference type="InterPro" id="IPR011330">
    <property type="entry name" value="Glyco_hydro/deAcase_b/a-brl"/>
</dbReference>
<feature type="compositionally biased region" description="Polar residues" evidence="1">
    <location>
        <begin position="318"/>
        <end position="327"/>
    </location>
</feature>
<dbReference type="CDD" id="cd10936">
    <property type="entry name" value="CE4_DAC2"/>
    <property type="match status" value="1"/>
</dbReference>
<dbReference type="Pfam" id="PF04748">
    <property type="entry name" value="Polysacc_deac_2"/>
    <property type="match status" value="1"/>
</dbReference>
<dbReference type="Proteomes" id="UP000787472">
    <property type="component" value="Unassembled WGS sequence"/>
</dbReference>
<dbReference type="AlphaFoldDB" id="A0A9E5MNR0"/>
<name>A0A9E5MNR0_9GAMM</name>
<dbReference type="PANTHER" id="PTHR30105:SF2">
    <property type="entry name" value="DIVERGENT POLYSACCHARIDE DEACETYLASE SUPERFAMILY"/>
    <property type="match status" value="1"/>
</dbReference>
<organism evidence="2 3">
    <name type="scientific">Pseudomaricurvus hydrocarbonicus</name>
    <dbReference type="NCBI Taxonomy" id="1470433"/>
    <lineage>
        <taxon>Bacteria</taxon>
        <taxon>Pseudomonadati</taxon>
        <taxon>Pseudomonadota</taxon>
        <taxon>Gammaproteobacteria</taxon>
        <taxon>Cellvibrionales</taxon>
        <taxon>Cellvibrionaceae</taxon>
        <taxon>Pseudomaricurvus</taxon>
    </lineage>
</organism>
<evidence type="ECO:0000313" key="3">
    <source>
        <dbReference type="Proteomes" id="UP000787472"/>
    </source>
</evidence>
<comment type="caution">
    <text evidence="2">The sequence shown here is derived from an EMBL/GenBank/DDBJ whole genome shotgun (WGS) entry which is preliminary data.</text>
</comment>
<dbReference type="SUPFAM" id="SSF88713">
    <property type="entry name" value="Glycoside hydrolase/deacetylase"/>
    <property type="match status" value="1"/>
</dbReference>
<dbReference type="PANTHER" id="PTHR30105">
    <property type="entry name" value="UNCHARACTERIZED YIBQ-RELATED"/>
    <property type="match status" value="1"/>
</dbReference>
<feature type="compositionally biased region" description="Low complexity" evidence="1">
    <location>
        <begin position="35"/>
        <end position="52"/>
    </location>
</feature>
<dbReference type="GO" id="GO:0005975">
    <property type="term" value="P:carbohydrate metabolic process"/>
    <property type="evidence" value="ECO:0007669"/>
    <property type="project" value="InterPro"/>
</dbReference>
<dbReference type="Gene3D" id="3.20.20.370">
    <property type="entry name" value="Glycoside hydrolase/deacetylase"/>
    <property type="match status" value="1"/>
</dbReference>
<dbReference type="InterPro" id="IPR006837">
    <property type="entry name" value="Divergent_DAC"/>
</dbReference>
<gene>
    <name evidence="2" type="ORF">G8770_18635</name>
</gene>
<feature type="region of interest" description="Disordered" evidence="1">
    <location>
        <begin position="35"/>
        <end position="65"/>
    </location>
</feature>
<feature type="region of interest" description="Disordered" evidence="1">
    <location>
        <begin position="318"/>
        <end position="356"/>
    </location>
</feature>
<dbReference type="EMBL" id="JAAONZ010000018">
    <property type="protein sequence ID" value="NHO67567.1"/>
    <property type="molecule type" value="Genomic_DNA"/>
</dbReference>
<reference evidence="2" key="1">
    <citation type="submission" date="2020-03" db="EMBL/GenBank/DDBJ databases">
        <authorList>
            <person name="Guo F."/>
        </authorList>
    </citation>
    <scope>NUCLEOTIDE SEQUENCE</scope>
    <source>
        <strain evidence="2">JCM 30134</strain>
    </source>
</reference>
<dbReference type="RefSeq" id="WP_167190503.1">
    <property type="nucleotide sequence ID" value="NZ_JAAONZ010000018.1"/>
</dbReference>
<evidence type="ECO:0000313" key="2">
    <source>
        <dbReference type="EMBL" id="NHO67567.1"/>
    </source>
</evidence>
<keyword evidence="3" id="KW-1185">Reference proteome</keyword>